<dbReference type="InterPro" id="IPR036709">
    <property type="entry name" value="Autotransporte_beta_dom_sf"/>
</dbReference>
<evidence type="ECO:0008006" key="3">
    <source>
        <dbReference type="Google" id="ProtNLM"/>
    </source>
</evidence>
<dbReference type="EMBL" id="SDPT01000002">
    <property type="protein sequence ID" value="RXZ31464.1"/>
    <property type="molecule type" value="Genomic_DNA"/>
</dbReference>
<evidence type="ECO:0000313" key="1">
    <source>
        <dbReference type="EMBL" id="RXZ31464.1"/>
    </source>
</evidence>
<reference evidence="1 2" key="1">
    <citation type="submission" date="2019-01" db="EMBL/GenBank/DDBJ databases">
        <title>Sphingomonas mucosissima sp. nov. and Sphingomonas desiccabilis sp. nov., from biological soil crusts in the Colorado Plateau, USA.</title>
        <authorList>
            <person name="Zhu D."/>
        </authorList>
    </citation>
    <scope>NUCLEOTIDE SEQUENCE [LARGE SCALE GENOMIC DNA]</scope>
    <source>
        <strain evidence="1 2">CP1D</strain>
    </source>
</reference>
<name>A0A4V1QP03_9SPHN</name>
<keyword evidence="2" id="KW-1185">Reference proteome</keyword>
<dbReference type="RefSeq" id="WP_129341709.1">
    <property type="nucleotide sequence ID" value="NZ_JACIDD010000002.1"/>
</dbReference>
<protein>
    <recommendedName>
        <fullName evidence="3">Outer membrane beta-barrel protein</fullName>
    </recommendedName>
</protein>
<dbReference type="AlphaFoldDB" id="A0A4V1QP03"/>
<evidence type="ECO:0000313" key="2">
    <source>
        <dbReference type="Proteomes" id="UP000292347"/>
    </source>
</evidence>
<dbReference type="Pfam" id="PF10082">
    <property type="entry name" value="BBP2_2"/>
    <property type="match status" value="1"/>
</dbReference>
<dbReference type="OrthoDB" id="7398962at2"/>
<dbReference type="Gene3D" id="2.40.128.130">
    <property type="entry name" value="Autotransporter beta-domain"/>
    <property type="match status" value="1"/>
</dbReference>
<dbReference type="SUPFAM" id="SSF56935">
    <property type="entry name" value="Porins"/>
    <property type="match status" value="1"/>
</dbReference>
<gene>
    <name evidence="1" type="ORF">EO081_09450</name>
</gene>
<comment type="caution">
    <text evidence="1">The sequence shown here is derived from an EMBL/GenBank/DDBJ whole genome shotgun (WGS) entry which is preliminary data.</text>
</comment>
<accession>A0A4V1QP03</accession>
<organism evidence="1 2">
    <name type="scientific">Sphingomonas desiccabilis</name>
    <dbReference type="NCBI Taxonomy" id="429134"/>
    <lineage>
        <taxon>Bacteria</taxon>
        <taxon>Pseudomonadati</taxon>
        <taxon>Pseudomonadota</taxon>
        <taxon>Alphaproteobacteria</taxon>
        <taxon>Sphingomonadales</taxon>
        <taxon>Sphingomonadaceae</taxon>
        <taxon>Sphingomonas</taxon>
    </lineage>
</organism>
<sequence length="424" mass="47354">MGARRRRAAFLLCLGVWPGLASAQALQERRFEDRQRDPDLAVVERPHPELDPLGVPVGTLILESSADLGLQYDSNIYALDRNAVSDAIVTAGVNLSARSDWSRNALNASASLFRRQYLQEGSESTTDYRLSAAGRLDLERGYLEVSVDTAKLTQSRREVDAPGAADRPIRFHQTGATVIGEVPFGKVTARAGFDWHRYRFDDARTIGGAPLPQDYRNRDVLSALGRVDLALSPQLALYVSASVNSRSYDDSVPTSLDRDSSGFTLEAGADFEITRQLRGHVQAGYLQQEGPYNSWAAKGLSGRGKIEWFLKPVLTVTVEGGRRIEDSAQNDAPAYLRTDFNARADYELLRSVIVSAEAGYSWDKFQGTGERARRPLYAASVRYRMGRNLVYDLRFEHLAQHSSGSDRLRDFRDDRLMLNLRFQR</sequence>
<proteinExistence type="predicted"/>
<dbReference type="Proteomes" id="UP000292347">
    <property type="component" value="Unassembled WGS sequence"/>
</dbReference>
<dbReference type="InterPro" id="IPR018759">
    <property type="entry name" value="BBP2_2"/>
</dbReference>